<dbReference type="HOGENOM" id="CLU_172389_0_0_9"/>
<gene>
    <name evidence="1" type="ORF">HMPREF9498_02211</name>
</gene>
<dbReference type="RefSeq" id="WP_002402428.1">
    <property type="nucleotide sequence ID" value="NZ_GL454469.1"/>
</dbReference>
<name>A0A125W459_ENTFL</name>
<comment type="caution">
    <text evidence="1">The sequence shown here is derived from an EMBL/GenBank/DDBJ whole genome shotgun (WGS) entry which is preliminary data.</text>
</comment>
<protein>
    <submittedName>
        <fullName evidence="1">Uncharacterized protein</fullName>
    </submittedName>
</protein>
<accession>A0A125W459</accession>
<reference evidence="1 2" key="1">
    <citation type="submission" date="2010-07" db="EMBL/GenBank/DDBJ databases">
        <authorList>
            <person name="Sid Ahmed O."/>
        </authorList>
    </citation>
    <scope>NUCLEOTIDE SEQUENCE [LARGE SCALE GENOMIC DNA]</scope>
    <source>
        <strain evidence="1 2">TX4248</strain>
    </source>
</reference>
<dbReference type="EMBL" id="AEBR01000073">
    <property type="protein sequence ID" value="EFM82200.1"/>
    <property type="molecule type" value="Genomic_DNA"/>
</dbReference>
<evidence type="ECO:0000313" key="1">
    <source>
        <dbReference type="EMBL" id="EFM82200.1"/>
    </source>
</evidence>
<evidence type="ECO:0000313" key="2">
    <source>
        <dbReference type="Proteomes" id="UP000004846"/>
    </source>
</evidence>
<proteinExistence type="predicted"/>
<dbReference type="AlphaFoldDB" id="A0A125W459"/>
<sequence>MKQFNIELVRRDKVKVELDPEFFNEEWFAEFRHFFYDYETLEEIAEYITFNVVHNNETFIDGIGIPLRNGKRPYWLKKDEEVNEHVNVIYNSYDTEIEYE</sequence>
<dbReference type="Proteomes" id="UP000004846">
    <property type="component" value="Unassembled WGS sequence"/>
</dbReference>
<organism evidence="1 2">
    <name type="scientific">Enterococcus faecalis TX4248</name>
    <dbReference type="NCBI Taxonomy" id="749495"/>
    <lineage>
        <taxon>Bacteria</taxon>
        <taxon>Bacillati</taxon>
        <taxon>Bacillota</taxon>
        <taxon>Bacilli</taxon>
        <taxon>Lactobacillales</taxon>
        <taxon>Enterococcaceae</taxon>
        <taxon>Enterococcus</taxon>
    </lineage>
</organism>